<dbReference type="KEGG" id="sla:SERLADRAFT_470677"/>
<accession>F8NZL4</accession>
<evidence type="ECO:0000313" key="1">
    <source>
        <dbReference type="EMBL" id="EGO24034.1"/>
    </source>
</evidence>
<gene>
    <name evidence="1" type="ORF">SERLADRAFT_470677</name>
</gene>
<name>F8NZL4_SERL9</name>
<dbReference type="GeneID" id="18819799"/>
<proteinExistence type="predicted"/>
<protein>
    <submittedName>
        <fullName evidence="1">Uncharacterized protein</fullName>
    </submittedName>
</protein>
<dbReference type="AlphaFoldDB" id="F8NZL4"/>
<organism>
    <name type="scientific">Serpula lacrymans var. lacrymans (strain S7.9)</name>
    <name type="common">Dry rot fungus</name>
    <dbReference type="NCBI Taxonomy" id="578457"/>
    <lineage>
        <taxon>Eukaryota</taxon>
        <taxon>Fungi</taxon>
        <taxon>Dikarya</taxon>
        <taxon>Basidiomycota</taxon>
        <taxon>Agaricomycotina</taxon>
        <taxon>Agaricomycetes</taxon>
        <taxon>Agaricomycetidae</taxon>
        <taxon>Boletales</taxon>
        <taxon>Coniophorineae</taxon>
        <taxon>Serpulaceae</taxon>
        <taxon>Serpula</taxon>
    </lineage>
</organism>
<dbReference type="HOGENOM" id="CLU_3107889_0_0_1"/>
<reference evidence="1" key="1">
    <citation type="submission" date="2011-04" db="EMBL/GenBank/DDBJ databases">
        <title>Evolution of plant cell wall degrading machinery underlies the functional diversity of forest fungi.</title>
        <authorList>
            <consortium name="US DOE Joint Genome Institute (JGI-PGF)"/>
            <person name="Eastwood D.C."/>
            <person name="Floudas D."/>
            <person name="Binder M."/>
            <person name="Majcherczyk A."/>
            <person name="Schneider P."/>
            <person name="Aerts A."/>
            <person name="Asiegbu F.O."/>
            <person name="Baker S.E."/>
            <person name="Barry K."/>
            <person name="Bendiksby M."/>
            <person name="Blumentritt M."/>
            <person name="Coutinho P.M."/>
            <person name="Cullen D."/>
            <person name="Cullen D."/>
            <person name="Gathman A."/>
            <person name="Goodell B."/>
            <person name="Henrissat B."/>
            <person name="Ihrmark K."/>
            <person name="Kauserud H."/>
            <person name="Kohler A."/>
            <person name="LaButti K."/>
            <person name="Lapidus A."/>
            <person name="Lavin J.L."/>
            <person name="Lee Y.-H."/>
            <person name="Lindquist E."/>
            <person name="Lilly W."/>
            <person name="Lucas S."/>
            <person name="Morin E."/>
            <person name="Murat C."/>
            <person name="Oguiza J.A."/>
            <person name="Park J."/>
            <person name="Pisabarro A.G."/>
            <person name="Riley R."/>
            <person name="Rosling A."/>
            <person name="Salamov A."/>
            <person name="Schmidt O."/>
            <person name="Schmutz J."/>
            <person name="Skrede I."/>
            <person name="Stenlid J."/>
            <person name="Wiebenga A."/>
            <person name="Xie X."/>
            <person name="Kues U."/>
            <person name="Hibbett D.S."/>
            <person name="Hoffmeister D."/>
            <person name="Hogberg N."/>
            <person name="Martin F."/>
            <person name="Grigoriev I.V."/>
            <person name="Watkinson S.C."/>
        </authorList>
    </citation>
    <scope>NUCLEOTIDE SEQUENCE</scope>
    <source>
        <strain evidence="1">S7.9</strain>
    </source>
</reference>
<sequence length="51" mass="5981">MFVEGLTIINVRTPHPLIVFGQEAKPADENFWEVSSHLLRANRDRTRVQYK</sequence>
<dbReference type="Proteomes" id="UP000008064">
    <property type="component" value="Unassembled WGS sequence"/>
</dbReference>
<dbReference type="EMBL" id="GL945435">
    <property type="protein sequence ID" value="EGO24034.1"/>
    <property type="molecule type" value="Genomic_DNA"/>
</dbReference>
<dbReference type="RefSeq" id="XP_007319796.1">
    <property type="nucleotide sequence ID" value="XM_007319734.1"/>
</dbReference>